<evidence type="ECO:0000256" key="1">
    <source>
        <dbReference type="ARBA" id="ARBA00004304"/>
    </source>
</evidence>
<dbReference type="AlphaFoldDB" id="A0A023J653"/>
<reference evidence="15" key="1">
    <citation type="submission" date="2013-10" db="EMBL/GenBank/DDBJ databases">
        <authorList>
            <person name="Xu J."/>
            <person name="Huang L."/>
            <person name="Jing M."/>
        </authorList>
    </citation>
    <scope>NUCLEOTIDE SEQUENCE</scope>
    <source>
        <strain evidence="15">UQ</strain>
    </source>
</reference>
<proteinExistence type="inferred from homology"/>
<keyword evidence="10 13" id="KW-0496">Mitochondrion</keyword>
<dbReference type="GO" id="GO:0031966">
    <property type="term" value="C:mitochondrial membrane"/>
    <property type="evidence" value="ECO:0007669"/>
    <property type="project" value="UniProtKB-SubCell"/>
</dbReference>
<keyword evidence="3 13" id="KW-0813">Transport</keyword>
<comment type="similarity">
    <text evidence="2 13">Belongs to the ATPase protein 8 family.</text>
</comment>
<dbReference type="GO" id="GO:0015078">
    <property type="term" value="F:proton transmembrane transporter activity"/>
    <property type="evidence" value="ECO:0007669"/>
    <property type="project" value="InterPro"/>
</dbReference>
<sequence length="67" mass="7794">MPQLDTSTWFITIMSSMITLFILFQLKVSSQTFPLAPSPKPLTTMKVKTPWELKWTKIYLPHSLPQQ</sequence>
<evidence type="ECO:0000256" key="5">
    <source>
        <dbReference type="ARBA" id="ARBA00022692"/>
    </source>
</evidence>
<geneLocation type="mitochondrion" evidence="15"/>
<gene>
    <name evidence="15" type="primary">ATP8</name>
</gene>
<evidence type="ECO:0000313" key="15">
    <source>
        <dbReference type="EMBL" id="AHG32153.1"/>
    </source>
</evidence>
<evidence type="ECO:0000256" key="2">
    <source>
        <dbReference type="ARBA" id="ARBA00008892"/>
    </source>
</evidence>
<keyword evidence="6 13" id="KW-0375">Hydrogen ion transport</keyword>
<dbReference type="GO" id="GO:0015986">
    <property type="term" value="P:proton motive force-driven ATP synthesis"/>
    <property type="evidence" value="ECO:0007669"/>
    <property type="project" value="InterPro"/>
</dbReference>
<dbReference type="InterPro" id="IPR001421">
    <property type="entry name" value="ATP8_metazoa"/>
</dbReference>
<keyword evidence="9 13" id="KW-0406">Ion transport</keyword>
<evidence type="ECO:0000256" key="11">
    <source>
        <dbReference type="ARBA" id="ARBA00023136"/>
    </source>
</evidence>
<keyword evidence="12" id="KW-0066">ATP synthesis</keyword>
<keyword evidence="11 14" id="KW-0472">Membrane</keyword>
<evidence type="ECO:0000256" key="4">
    <source>
        <dbReference type="ARBA" id="ARBA00022547"/>
    </source>
</evidence>
<evidence type="ECO:0000256" key="7">
    <source>
        <dbReference type="ARBA" id="ARBA00022989"/>
    </source>
</evidence>
<organism evidence="15">
    <name type="scientific">Mus musculus musculus</name>
    <name type="common">eastern European house mouse</name>
    <dbReference type="NCBI Taxonomy" id="39442"/>
    <lineage>
        <taxon>Eukaryota</taxon>
        <taxon>Metazoa</taxon>
        <taxon>Chordata</taxon>
        <taxon>Craniata</taxon>
        <taxon>Vertebrata</taxon>
        <taxon>Euteleostomi</taxon>
        <taxon>Mammalia</taxon>
        <taxon>Eutheria</taxon>
        <taxon>Euarchontoglires</taxon>
        <taxon>Glires</taxon>
        <taxon>Rodentia</taxon>
        <taxon>Myomorpha</taxon>
        <taxon>Muroidea</taxon>
        <taxon>Muridae</taxon>
        <taxon>Murinae</taxon>
        <taxon>Mus</taxon>
        <taxon>Mus</taxon>
    </lineage>
</organism>
<comment type="subcellular location">
    <subcellularLocation>
        <location evidence="1 13">Mitochondrion membrane</location>
        <topology evidence="1 13">Single-pass membrane protein</topology>
    </subcellularLocation>
</comment>
<evidence type="ECO:0000256" key="12">
    <source>
        <dbReference type="ARBA" id="ARBA00023310"/>
    </source>
</evidence>
<keyword evidence="5 13" id="KW-0812">Transmembrane</keyword>
<dbReference type="PANTHER" id="PTHR13722">
    <property type="entry name" value="ATP SYNTHASE PROTEIN 8"/>
    <property type="match status" value="1"/>
</dbReference>
<evidence type="ECO:0000256" key="10">
    <source>
        <dbReference type="ARBA" id="ARBA00023128"/>
    </source>
</evidence>
<keyword evidence="4 13" id="KW-0138">CF(0)</keyword>
<dbReference type="InterPro" id="IPR039017">
    <property type="entry name" value="ATP8_mammal"/>
</dbReference>
<accession>A0A023J653</accession>
<evidence type="ECO:0000256" key="13">
    <source>
        <dbReference type="RuleBase" id="RU003661"/>
    </source>
</evidence>
<evidence type="ECO:0000256" key="3">
    <source>
        <dbReference type="ARBA" id="ARBA00022448"/>
    </source>
</evidence>
<name>A0A023J653_MOUSE</name>
<dbReference type="EMBL" id="KF781654">
    <property type="protein sequence ID" value="AHG32153.1"/>
    <property type="molecule type" value="Genomic_DNA"/>
</dbReference>
<dbReference type="PANTHER" id="PTHR13722:SF0">
    <property type="entry name" value="ATP SYNTHASE PROTEIN 8"/>
    <property type="match status" value="1"/>
</dbReference>
<evidence type="ECO:0000256" key="9">
    <source>
        <dbReference type="ARBA" id="ARBA00023065"/>
    </source>
</evidence>
<dbReference type="Pfam" id="PF00895">
    <property type="entry name" value="ATP-synt_8"/>
    <property type="match status" value="1"/>
</dbReference>
<keyword evidence="7 14" id="KW-1133">Transmembrane helix</keyword>
<keyword evidence="8" id="KW-0007">Acetylation</keyword>
<evidence type="ECO:0000256" key="14">
    <source>
        <dbReference type="SAM" id="Phobius"/>
    </source>
</evidence>
<evidence type="ECO:0000256" key="6">
    <source>
        <dbReference type="ARBA" id="ARBA00022781"/>
    </source>
</evidence>
<protein>
    <recommendedName>
        <fullName evidence="13">ATP synthase complex subunit 8</fullName>
    </recommendedName>
</protein>
<feature type="transmembrane region" description="Helical" evidence="14">
    <location>
        <begin position="6"/>
        <end position="24"/>
    </location>
</feature>
<dbReference type="GO" id="GO:0045259">
    <property type="term" value="C:proton-transporting ATP synthase complex"/>
    <property type="evidence" value="ECO:0007669"/>
    <property type="project" value="UniProtKB-KW"/>
</dbReference>
<evidence type="ECO:0000256" key="8">
    <source>
        <dbReference type="ARBA" id="ARBA00022990"/>
    </source>
</evidence>